<organism evidence="2 3">
    <name type="scientific">Eucalyptus globulus</name>
    <name type="common">Tasmanian blue gum</name>
    <dbReference type="NCBI Taxonomy" id="34317"/>
    <lineage>
        <taxon>Eukaryota</taxon>
        <taxon>Viridiplantae</taxon>
        <taxon>Streptophyta</taxon>
        <taxon>Embryophyta</taxon>
        <taxon>Tracheophyta</taxon>
        <taxon>Spermatophyta</taxon>
        <taxon>Magnoliopsida</taxon>
        <taxon>eudicotyledons</taxon>
        <taxon>Gunneridae</taxon>
        <taxon>Pentapetalae</taxon>
        <taxon>rosids</taxon>
        <taxon>malvids</taxon>
        <taxon>Myrtales</taxon>
        <taxon>Myrtaceae</taxon>
        <taxon>Myrtoideae</taxon>
        <taxon>Eucalypteae</taxon>
        <taxon>Eucalyptus</taxon>
    </lineage>
</organism>
<dbReference type="PANTHER" id="PTHR37728:SF1">
    <property type="entry name" value="OS06G0132300 PROTEIN"/>
    <property type="match status" value="1"/>
</dbReference>
<dbReference type="Proteomes" id="UP001634007">
    <property type="component" value="Unassembled WGS sequence"/>
</dbReference>
<gene>
    <name evidence="2" type="ORF">ACJRO7_019077</name>
</gene>
<protein>
    <submittedName>
        <fullName evidence="2">Uncharacterized protein</fullName>
    </submittedName>
</protein>
<name>A0ABD3KVY5_EUCGL</name>
<feature type="region of interest" description="Disordered" evidence="1">
    <location>
        <begin position="67"/>
        <end position="94"/>
    </location>
</feature>
<sequence length="128" mass="13669">MKCGACLTPPLRVVLPTPPAAAVSASRLGSGTTTLAVSANHSDRAGGDDVEGMSGLVVLRALEKATAHKMSKKKKKMKKMEKEKTNQLGGVASPAERLEDVKPLRIDSGWAARLDELEEQLNHLSRLL</sequence>
<dbReference type="AlphaFoldDB" id="A0ABD3KVY5"/>
<evidence type="ECO:0000313" key="3">
    <source>
        <dbReference type="Proteomes" id="UP001634007"/>
    </source>
</evidence>
<evidence type="ECO:0000313" key="2">
    <source>
        <dbReference type="EMBL" id="KAL3743915.1"/>
    </source>
</evidence>
<accession>A0ABD3KVY5</accession>
<proteinExistence type="predicted"/>
<keyword evidence="3" id="KW-1185">Reference proteome</keyword>
<reference evidence="2 3" key="1">
    <citation type="submission" date="2024-11" db="EMBL/GenBank/DDBJ databases">
        <title>Chromosome-level genome assembly of Eucalyptus globulus Labill. provides insights into its genome evolution.</title>
        <authorList>
            <person name="Li X."/>
        </authorList>
    </citation>
    <scope>NUCLEOTIDE SEQUENCE [LARGE SCALE GENOMIC DNA]</scope>
    <source>
        <strain evidence="2">CL2024</strain>
        <tissue evidence="2">Fresh tender leaves</tissue>
    </source>
</reference>
<comment type="caution">
    <text evidence="2">The sequence shown here is derived from an EMBL/GenBank/DDBJ whole genome shotgun (WGS) entry which is preliminary data.</text>
</comment>
<feature type="compositionally biased region" description="Basic residues" evidence="1">
    <location>
        <begin position="67"/>
        <end position="79"/>
    </location>
</feature>
<dbReference type="EMBL" id="JBJKBG010000004">
    <property type="protein sequence ID" value="KAL3743915.1"/>
    <property type="molecule type" value="Genomic_DNA"/>
</dbReference>
<evidence type="ECO:0000256" key="1">
    <source>
        <dbReference type="SAM" id="MobiDB-lite"/>
    </source>
</evidence>
<dbReference type="PANTHER" id="PTHR37728">
    <property type="entry name" value="BNAA04G26730D PROTEIN"/>
    <property type="match status" value="1"/>
</dbReference>